<dbReference type="AlphaFoldDB" id="A0A178XMZ3"/>
<evidence type="ECO:0000313" key="2">
    <source>
        <dbReference type="Proteomes" id="UP000094025"/>
    </source>
</evidence>
<keyword evidence="2" id="KW-1185">Reference proteome</keyword>
<evidence type="ECO:0000313" key="1">
    <source>
        <dbReference type="EMBL" id="OAP36618.1"/>
    </source>
</evidence>
<comment type="caution">
    <text evidence="1">The sequence shown here is derived from an EMBL/GenBank/DDBJ whole genome shotgun (WGS) entry which is preliminary data.</text>
</comment>
<organism evidence="1 2">
    <name type="scientific">Sinorhizobium glycinis</name>
    <dbReference type="NCBI Taxonomy" id="1472378"/>
    <lineage>
        <taxon>Bacteria</taxon>
        <taxon>Pseudomonadati</taxon>
        <taxon>Pseudomonadota</taxon>
        <taxon>Alphaproteobacteria</taxon>
        <taxon>Hyphomicrobiales</taxon>
        <taxon>Rhizobiaceae</taxon>
        <taxon>Sinorhizobium/Ensifer group</taxon>
        <taxon>Sinorhizobium</taxon>
    </lineage>
</organism>
<sequence>MVSACSSCLLFIFALLRAARLCDKGSLVKGRHAPFDWLQIVFSAHALLPEFIIAEPILRRVVPQREFGGYAIGLRRAGRNIFSISKPN</sequence>
<name>A0A178XMZ3_9HYPH</name>
<accession>A0A178XMZ3</accession>
<dbReference type="Proteomes" id="UP000094025">
    <property type="component" value="Unassembled WGS sequence"/>
</dbReference>
<gene>
    <name evidence="1" type="ORF">AU381_19205</name>
</gene>
<proteinExistence type="predicted"/>
<reference evidence="1 2" key="1">
    <citation type="journal article" date="2016" name="Int. J. Syst. Evol. Microbiol.">
        <title>Ensifer glycinis sp. nov., an novel rhizobial species associated with Glycine spp.</title>
        <authorList>
            <person name="Yan H."/>
            <person name="Yan J."/>
            <person name="Sui X.H."/>
            <person name="Wang E.T."/>
            <person name="Chen W.X."/>
            <person name="Zhang X.X."/>
            <person name="Chen W.F."/>
        </authorList>
    </citation>
    <scope>NUCLEOTIDE SEQUENCE [LARGE SCALE GENOMIC DNA]</scope>
    <source>
        <strain evidence="1 2">CCBAU 23380</strain>
    </source>
</reference>
<protein>
    <submittedName>
        <fullName evidence="1">Uncharacterized protein</fullName>
    </submittedName>
</protein>
<dbReference type="EMBL" id="LPUX01000064">
    <property type="protein sequence ID" value="OAP36618.1"/>
    <property type="molecule type" value="Genomic_DNA"/>
</dbReference>